<dbReference type="InterPro" id="IPR050155">
    <property type="entry name" value="HAD-like_hydrolase_sf"/>
</dbReference>
<keyword evidence="3" id="KW-1185">Reference proteome</keyword>
<keyword evidence="1" id="KW-0479">Metal-binding</keyword>
<organism evidence="2 3">
    <name type="scientific">Marinobacter halodurans</name>
    <dbReference type="NCBI Taxonomy" id="2528979"/>
    <lineage>
        <taxon>Bacteria</taxon>
        <taxon>Pseudomonadati</taxon>
        <taxon>Pseudomonadota</taxon>
        <taxon>Gammaproteobacteria</taxon>
        <taxon>Pseudomonadales</taxon>
        <taxon>Marinobacteraceae</taxon>
        <taxon>Marinobacter</taxon>
    </lineage>
</organism>
<accession>A0ABY1ZJQ2</accession>
<evidence type="ECO:0000313" key="3">
    <source>
        <dbReference type="Proteomes" id="UP000313645"/>
    </source>
</evidence>
<dbReference type="PANTHER" id="PTHR43434:SF3">
    <property type="entry name" value="GMP_IMP NUCLEOTIDASE YRFG"/>
    <property type="match status" value="1"/>
</dbReference>
<evidence type="ECO:0000256" key="1">
    <source>
        <dbReference type="ARBA" id="ARBA00022723"/>
    </source>
</evidence>
<gene>
    <name evidence="2" type="ORF">EZI54_12400</name>
</gene>
<dbReference type="SUPFAM" id="SSF56784">
    <property type="entry name" value="HAD-like"/>
    <property type="match status" value="1"/>
</dbReference>
<proteinExistence type="predicted"/>
<comment type="caution">
    <text evidence="2">The sequence shown here is derived from an EMBL/GenBank/DDBJ whole genome shotgun (WGS) entry which is preliminary data.</text>
</comment>
<dbReference type="CDD" id="cd01427">
    <property type="entry name" value="HAD_like"/>
    <property type="match status" value="1"/>
</dbReference>
<evidence type="ECO:0000313" key="2">
    <source>
        <dbReference type="EMBL" id="TBW54844.1"/>
    </source>
</evidence>
<dbReference type="SFLD" id="SFLDS00003">
    <property type="entry name" value="Haloacid_Dehalogenase"/>
    <property type="match status" value="1"/>
</dbReference>
<dbReference type="InterPro" id="IPR006439">
    <property type="entry name" value="HAD-SF_hydro_IA"/>
</dbReference>
<dbReference type="Proteomes" id="UP000313645">
    <property type="component" value="Unassembled WGS sequence"/>
</dbReference>
<dbReference type="EMBL" id="SJDL01000018">
    <property type="protein sequence ID" value="TBW54844.1"/>
    <property type="molecule type" value="Genomic_DNA"/>
</dbReference>
<protein>
    <submittedName>
        <fullName evidence="2">GMP/IMP nucleotidase</fullName>
    </submittedName>
</protein>
<dbReference type="Pfam" id="PF00702">
    <property type="entry name" value="Hydrolase"/>
    <property type="match status" value="1"/>
</dbReference>
<dbReference type="RefSeq" id="WP_131482205.1">
    <property type="nucleotide sequence ID" value="NZ_SJDL01000018.1"/>
</dbReference>
<dbReference type="NCBIfam" id="TIGR01509">
    <property type="entry name" value="HAD-SF-IA-v3"/>
    <property type="match status" value="1"/>
</dbReference>
<dbReference type="InterPro" id="IPR023214">
    <property type="entry name" value="HAD_sf"/>
</dbReference>
<reference evidence="2 3" key="1">
    <citation type="submission" date="2019-02" db="EMBL/GenBank/DDBJ databases">
        <title>Marinobacter halodurans sp. nov., a marine bacterium isolated from sea tidal flat.</title>
        <authorList>
            <person name="Yoo Y."/>
            <person name="Lee D.W."/>
            <person name="Kim B.S."/>
            <person name="Kim J.-J."/>
        </authorList>
    </citation>
    <scope>NUCLEOTIDE SEQUENCE [LARGE SCALE GENOMIC DNA]</scope>
    <source>
        <strain evidence="2 3">YJ-S3-2</strain>
    </source>
</reference>
<name>A0ABY1ZJQ2_9GAMM</name>
<dbReference type="PANTHER" id="PTHR43434">
    <property type="entry name" value="PHOSPHOGLYCOLATE PHOSPHATASE"/>
    <property type="match status" value="1"/>
</dbReference>
<dbReference type="InterPro" id="IPR036412">
    <property type="entry name" value="HAD-like_sf"/>
</dbReference>
<sequence>MIDWSALDTVFLDMDGTLLDLHFDSHFWLDHLPRRYAELKSMSHEAAREHIIPQIESEKGSLQWYCVDYWSDRLDVDITALKLEVADRIDYRPHAESFMGALRESGRRSVIVTNCHPKPLALKLEKTGLDRHVDRILSTHDFGRPKEDIRFWADLAAVEPYRAERTLMVDDNLSVLASARQAGIGQQLAILAPDSREPVRAAHVGTPSIAHFDEILADISPVPMPG</sequence>
<dbReference type="Gene3D" id="3.40.50.1000">
    <property type="entry name" value="HAD superfamily/HAD-like"/>
    <property type="match status" value="1"/>
</dbReference>
<dbReference type="NCBIfam" id="NF011564">
    <property type="entry name" value="PRK14988.1"/>
    <property type="match status" value="1"/>
</dbReference>
<dbReference type="SFLD" id="SFLDG01129">
    <property type="entry name" value="C1.5:_HAD__Beta-PGM__Phosphata"/>
    <property type="match status" value="1"/>
</dbReference>